<dbReference type="AlphaFoldDB" id="A0A2H9TFX8"/>
<feature type="signal peptide" evidence="2">
    <location>
        <begin position="1"/>
        <end position="19"/>
    </location>
</feature>
<feature type="chain" id="PRO_5014163714" description="Secreted protein" evidence="2">
    <location>
        <begin position="20"/>
        <end position="91"/>
    </location>
</feature>
<evidence type="ECO:0000256" key="2">
    <source>
        <dbReference type="SAM" id="SignalP"/>
    </source>
</evidence>
<comment type="caution">
    <text evidence="3">The sequence shown here is derived from an EMBL/GenBank/DDBJ whole genome shotgun (WGS) entry which is preliminary data.</text>
</comment>
<keyword evidence="4" id="KW-1185">Reference proteome</keyword>
<reference evidence="3 4" key="1">
    <citation type="submission" date="2016-10" db="EMBL/GenBank/DDBJ databases">
        <title>The genome of Paramicrosporidium saccamoebae is the missing link in understanding Cryptomycota and Microsporidia evolution.</title>
        <authorList>
            <person name="Quandt C.A."/>
            <person name="Beaudet D."/>
            <person name="Corsaro D."/>
            <person name="Michel R."/>
            <person name="Corradi N."/>
            <person name="James T."/>
        </authorList>
    </citation>
    <scope>NUCLEOTIDE SEQUENCE [LARGE SCALE GENOMIC DNA]</scope>
    <source>
        <strain evidence="3 4">KSL3</strain>
    </source>
</reference>
<feature type="region of interest" description="Disordered" evidence="1">
    <location>
        <begin position="18"/>
        <end position="91"/>
    </location>
</feature>
<evidence type="ECO:0008006" key="5">
    <source>
        <dbReference type="Google" id="ProtNLM"/>
    </source>
</evidence>
<feature type="compositionally biased region" description="Low complexity" evidence="1">
    <location>
        <begin position="18"/>
        <end position="52"/>
    </location>
</feature>
<sequence>MKYLVLLGLLLGISAAASASGTPSQGSEATDLLSQASTSSGSSESGEQFDSSEMPSNEESSGEELSGEDLKKKKKAPGSETKPFWRPYRIF</sequence>
<evidence type="ECO:0000313" key="3">
    <source>
        <dbReference type="EMBL" id="PJF16688.1"/>
    </source>
</evidence>
<dbReference type="EMBL" id="MTSL01000208">
    <property type="protein sequence ID" value="PJF16688.1"/>
    <property type="molecule type" value="Genomic_DNA"/>
</dbReference>
<protein>
    <recommendedName>
        <fullName evidence="5">Secreted protein</fullName>
    </recommendedName>
</protein>
<gene>
    <name evidence="3" type="ORF">PSACC_03458</name>
</gene>
<keyword evidence="2" id="KW-0732">Signal</keyword>
<organism evidence="3 4">
    <name type="scientific">Paramicrosporidium saccamoebae</name>
    <dbReference type="NCBI Taxonomy" id="1246581"/>
    <lineage>
        <taxon>Eukaryota</taxon>
        <taxon>Fungi</taxon>
        <taxon>Fungi incertae sedis</taxon>
        <taxon>Cryptomycota</taxon>
        <taxon>Cryptomycota incertae sedis</taxon>
        <taxon>Paramicrosporidium</taxon>
    </lineage>
</organism>
<name>A0A2H9TFX8_9FUNG</name>
<evidence type="ECO:0000313" key="4">
    <source>
        <dbReference type="Proteomes" id="UP000240830"/>
    </source>
</evidence>
<accession>A0A2H9TFX8</accession>
<evidence type="ECO:0000256" key="1">
    <source>
        <dbReference type="SAM" id="MobiDB-lite"/>
    </source>
</evidence>
<dbReference type="Proteomes" id="UP000240830">
    <property type="component" value="Unassembled WGS sequence"/>
</dbReference>
<proteinExistence type="predicted"/>